<feature type="active site" evidence="5">
    <location>
        <position position="248"/>
    </location>
</feature>
<dbReference type="PROSITE" id="PS00070">
    <property type="entry name" value="ALDEHYDE_DEHYDR_CYS"/>
    <property type="match status" value="1"/>
</dbReference>
<dbReference type="InterPro" id="IPR012394">
    <property type="entry name" value="Aldehyde_DH_NAD(P)"/>
</dbReference>
<dbReference type="Pfam" id="PF00171">
    <property type="entry name" value="Aldedh"/>
    <property type="match status" value="1"/>
</dbReference>
<evidence type="ECO:0000256" key="4">
    <source>
        <dbReference type="PIRNR" id="PIRNR036492"/>
    </source>
</evidence>
<dbReference type="EMBL" id="JPVQ01000038">
    <property type="protein sequence ID" value="KGR89662.1"/>
    <property type="molecule type" value="Genomic_DNA"/>
</dbReference>
<dbReference type="InterPro" id="IPR016163">
    <property type="entry name" value="Ald_DH_C"/>
</dbReference>
<proteinExistence type="inferred from homology"/>
<dbReference type="PANTHER" id="PTHR43570">
    <property type="entry name" value="ALDEHYDE DEHYDROGENASE"/>
    <property type="match status" value="1"/>
</dbReference>
<name>A0A0A3JRL3_9BACL</name>
<dbReference type="PANTHER" id="PTHR43570:SF16">
    <property type="entry name" value="ALDEHYDE DEHYDROGENASE TYPE III, ISOFORM Q"/>
    <property type="match status" value="1"/>
</dbReference>
<evidence type="ECO:0000256" key="7">
    <source>
        <dbReference type="RuleBase" id="RU003345"/>
    </source>
</evidence>
<dbReference type="PIRSF" id="PIRSF036492">
    <property type="entry name" value="ALDH"/>
    <property type="match status" value="1"/>
</dbReference>
<dbReference type="GO" id="GO:0006081">
    <property type="term" value="P:aldehyde metabolic process"/>
    <property type="evidence" value="ECO:0007669"/>
    <property type="project" value="InterPro"/>
</dbReference>
<dbReference type="SUPFAM" id="SSF53720">
    <property type="entry name" value="ALDH-like"/>
    <property type="match status" value="1"/>
</dbReference>
<sequence length="462" mass="52545">MNFTSQEVEKMIENQRQFFDSGATKCIEFRKNQLRNLKKSIQHHEKEILNALRLDLGKSDFEGYTNEVGIVLDSIRFMLKNLDEWIEPVETKTPISLQPAKSFIIREPYGVTLIIAPFNYPFQLVMEPLLGAIIGGNTAIVKPSESAVHTCAIVKQIIEESFEQQYIRVVEGEKEEVTALIHASFDYIFFTGSIAVGKVVMRAASERLTPITLELGGKSPTIVDHTANLEVAAKRIVWGKFNNNGQTCVAPDYLLVQRSIYDKFVPILKKTITQFFGNDPQKSSDYGRIINKKQLERLVQLLDIEKNQITFGGKYDFEDRYLEPTILENITWNHSIMEDEIFGPILPIMPYDDLQGIIRDIKRLPKPLAAYFFSENEKAINYFLDHLPFGGGCINDTITHVGNVYLPFGGVGPSGVNAYHGKASFENFTHPKSIMKRSTKIAHDMLFPPYKQKLKLVRMVLK</sequence>
<dbReference type="Gene3D" id="3.40.605.10">
    <property type="entry name" value="Aldehyde Dehydrogenase, Chain A, domain 1"/>
    <property type="match status" value="1"/>
</dbReference>
<evidence type="ECO:0000256" key="2">
    <source>
        <dbReference type="ARBA" id="ARBA00023002"/>
    </source>
</evidence>
<dbReference type="RefSeq" id="WP_036178727.1">
    <property type="nucleotide sequence ID" value="NZ_AVCZ01000038.1"/>
</dbReference>
<dbReference type="GO" id="GO:0004029">
    <property type="term" value="F:aldehyde dehydrogenase (NAD+) activity"/>
    <property type="evidence" value="ECO:0007669"/>
    <property type="project" value="TreeGrafter"/>
</dbReference>
<dbReference type="InterPro" id="IPR016162">
    <property type="entry name" value="Ald_DH_N"/>
</dbReference>
<dbReference type="InterPro" id="IPR029510">
    <property type="entry name" value="Ald_DH_CS_GLU"/>
</dbReference>
<evidence type="ECO:0000313" key="10">
    <source>
        <dbReference type="EMBL" id="KGR89662.1"/>
    </source>
</evidence>
<feature type="domain" description="Aldehyde dehydrogenase" evidence="9">
    <location>
        <begin position="4"/>
        <end position="434"/>
    </location>
</feature>
<dbReference type="CDD" id="cd07136">
    <property type="entry name" value="ALDH_YwdH-P39616"/>
    <property type="match status" value="1"/>
</dbReference>
<keyword evidence="8" id="KW-0175">Coiled coil</keyword>
<keyword evidence="2 4" id="KW-0560">Oxidoreductase</keyword>
<dbReference type="GO" id="GO:0005737">
    <property type="term" value="C:cytoplasm"/>
    <property type="evidence" value="ECO:0007669"/>
    <property type="project" value="TreeGrafter"/>
</dbReference>
<evidence type="ECO:0000313" key="11">
    <source>
        <dbReference type="Proteomes" id="UP000030595"/>
    </source>
</evidence>
<organism evidence="10 11">
    <name type="scientific">Ureibacillus massiliensis 4400831 = CIP 108448 = CCUG 49529</name>
    <dbReference type="NCBI Taxonomy" id="1211035"/>
    <lineage>
        <taxon>Bacteria</taxon>
        <taxon>Bacillati</taxon>
        <taxon>Bacillota</taxon>
        <taxon>Bacilli</taxon>
        <taxon>Bacillales</taxon>
        <taxon>Caryophanaceae</taxon>
        <taxon>Ureibacillus</taxon>
    </lineage>
</organism>
<dbReference type="InterPro" id="IPR015590">
    <property type="entry name" value="Aldehyde_DH_dom"/>
</dbReference>
<evidence type="ECO:0000256" key="6">
    <source>
        <dbReference type="PROSITE-ProRule" id="PRU10007"/>
    </source>
</evidence>
<dbReference type="PROSITE" id="PS00687">
    <property type="entry name" value="ALDEHYDE_DEHYDR_GLU"/>
    <property type="match status" value="1"/>
</dbReference>
<protein>
    <recommendedName>
        <fullName evidence="4">Aldehyde dehydrogenase</fullName>
    </recommendedName>
</protein>
<gene>
    <name evidence="10" type="ORF">CD30_16050</name>
</gene>
<comment type="similarity">
    <text evidence="1 4 7">Belongs to the aldehyde dehydrogenase family.</text>
</comment>
<dbReference type="eggNOG" id="COG1012">
    <property type="taxonomic scope" value="Bacteria"/>
</dbReference>
<feature type="coiled-coil region" evidence="8">
    <location>
        <begin position="27"/>
        <end position="54"/>
    </location>
</feature>
<dbReference type="FunFam" id="3.40.605.10:FF:000004">
    <property type="entry name" value="Aldehyde dehydrogenase"/>
    <property type="match status" value="1"/>
</dbReference>
<dbReference type="AlphaFoldDB" id="A0A0A3JRL3"/>
<dbReference type="InterPro" id="IPR016160">
    <property type="entry name" value="Ald_DH_CS_CYS"/>
</dbReference>
<dbReference type="InterPro" id="IPR016161">
    <property type="entry name" value="Ald_DH/histidinol_DH"/>
</dbReference>
<feature type="active site" evidence="5 6">
    <location>
        <position position="214"/>
    </location>
</feature>
<comment type="caution">
    <text evidence="10">The sequence shown here is derived from an EMBL/GenBank/DDBJ whole genome shotgun (WGS) entry which is preliminary data.</text>
</comment>
<dbReference type="OrthoDB" id="9762913at2"/>
<evidence type="ECO:0000256" key="1">
    <source>
        <dbReference type="ARBA" id="ARBA00009986"/>
    </source>
</evidence>
<dbReference type="Proteomes" id="UP000030595">
    <property type="component" value="Unassembled WGS sequence"/>
</dbReference>
<keyword evidence="11" id="KW-1185">Reference proteome</keyword>
<dbReference type="FunFam" id="3.40.309.10:FF:000003">
    <property type="entry name" value="Aldehyde dehydrogenase"/>
    <property type="match status" value="1"/>
</dbReference>
<accession>A0A0A3JRL3</accession>
<keyword evidence="3" id="KW-0520">NAD</keyword>
<evidence type="ECO:0000256" key="8">
    <source>
        <dbReference type="SAM" id="Coils"/>
    </source>
</evidence>
<reference evidence="10 11" key="1">
    <citation type="submission" date="2014-02" db="EMBL/GenBank/DDBJ databases">
        <title>Draft genome sequence of Lysinibacillus massiliensis CCUG 49529.</title>
        <authorList>
            <person name="Zhang F."/>
            <person name="Wang G."/>
            <person name="Zhang L."/>
        </authorList>
    </citation>
    <scope>NUCLEOTIDE SEQUENCE [LARGE SCALE GENOMIC DNA]</scope>
    <source>
        <strain evidence="10 11">CCUG 49529</strain>
    </source>
</reference>
<dbReference type="Gene3D" id="3.40.309.10">
    <property type="entry name" value="Aldehyde Dehydrogenase, Chain A, domain 2"/>
    <property type="match status" value="1"/>
</dbReference>
<evidence type="ECO:0000259" key="9">
    <source>
        <dbReference type="Pfam" id="PF00171"/>
    </source>
</evidence>
<evidence type="ECO:0000256" key="5">
    <source>
        <dbReference type="PIRSR" id="PIRSR036492-1"/>
    </source>
</evidence>
<evidence type="ECO:0000256" key="3">
    <source>
        <dbReference type="ARBA" id="ARBA00023027"/>
    </source>
</evidence>